<feature type="binding site" evidence="9">
    <location>
        <begin position="656"/>
        <end position="659"/>
    </location>
    <ligand>
        <name>GTP</name>
        <dbReference type="ChEBI" id="CHEBI:37565"/>
    </ligand>
</feature>
<dbReference type="Pfam" id="PF11987">
    <property type="entry name" value="IF-2"/>
    <property type="match status" value="1"/>
</dbReference>
<gene>
    <name evidence="9" type="primary">infB</name>
    <name evidence="14" type="ORF">B0I18_101191</name>
</gene>
<evidence type="ECO:0000313" key="14">
    <source>
        <dbReference type="EMBL" id="PSK94041.1"/>
    </source>
</evidence>
<evidence type="ECO:0000256" key="12">
    <source>
        <dbReference type="SAM" id="MobiDB-lite"/>
    </source>
</evidence>
<feature type="compositionally biased region" description="Basic and acidic residues" evidence="12">
    <location>
        <begin position="273"/>
        <end position="298"/>
    </location>
</feature>
<dbReference type="SUPFAM" id="SSF52540">
    <property type="entry name" value="P-loop containing nucleoside triphosphate hydrolases"/>
    <property type="match status" value="1"/>
</dbReference>
<dbReference type="Gene3D" id="3.40.50.300">
    <property type="entry name" value="P-loop containing nucleotide triphosphate hydrolases"/>
    <property type="match status" value="1"/>
</dbReference>
<evidence type="ECO:0000256" key="7">
    <source>
        <dbReference type="ARBA" id="ARBA00022917"/>
    </source>
</evidence>
<evidence type="ECO:0000256" key="3">
    <source>
        <dbReference type="ARBA" id="ARBA00020675"/>
    </source>
</evidence>
<feature type="compositionally biased region" description="Low complexity" evidence="12">
    <location>
        <begin position="380"/>
        <end position="402"/>
    </location>
</feature>
<evidence type="ECO:0000256" key="10">
    <source>
        <dbReference type="RuleBase" id="RU000644"/>
    </source>
</evidence>
<comment type="similarity">
    <text evidence="2 9 10">Belongs to the TRAFAC class translation factor GTPase superfamily. Classic translation factor GTPase family. IF-2 subfamily.</text>
</comment>
<dbReference type="FunFam" id="3.40.50.10050:FF:000001">
    <property type="entry name" value="Translation initiation factor IF-2"/>
    <property type="match status" value="1"/>
</dbReference>
<dbReference type="CDD" id="cd03702">
    <property type="entry name" value="IF2_mtIF2_II"/>
    <property type="match status" value="1"/>
</dbReference>
<dbReference type="NCBIfam" id="TIGR00231">
    <property type="entry name" value="small_GTP"/>
    <property type="match status" value="1"/>
</dbReference>
<dbReference type="InterPro" id="IPR009000">
    <property type="entry name" value="Transl_B-barrel_sf"/>
</dbReference>
<evidence type="ECO:0000256" key="1">
    <source>
        <dbReference type="ARBA" id="ARBA00004496"/>
    </source>
</evidence>
<dbReference type="InterPro" id="IPR027417">
    <property type="entry name" value="P-loop_NTPase"/>
</dbReference>
<dbReference type="PANTHER" id="PTHR43381">
    <property type="entry name" value="TRANSLATION INITIATION FACTOR IF-2-RELATED"/>
    <property type="match status" value="1"/>
</dbReference>
<feature type="compositionally biased region" description="Basic and acidic residues" evidence="12">
    <location>
        <begin position="135"/>
        <end position="144"/>
    </location>
</feature>
<feature type="compositionally biased region" description="Pro residues" evidence="12">
    <location>
        <begin position="239"/>
        <end position="252"/>
    </location>
</feature>
<evidence type="ECO:0000256" key="11">
    <source>
        <dbReference type="RuleBase" id="RU000645"/>
    </source>
</evidence>
<feature type="compositionally biased region" description="Basic and acidic residues" evidence="12">
    <location>
        <begin position="83"/>
        <end position="120"/>
    </location>
</feature>
<protein>
    <recommendedName>
        <fullName evidence="3 9">Translation initiation factor IF-2</fullName>
    </recommendedName>
</protein>
<dbReference type="InterPro" id="IPR053905">
    <property type="entry name" value="EF-G-like_DII"/>
</dbReference>
<dbReference type="Pfam" id="PF04760">
    <property type="entry name" value="IF2_N"/>
    <property type="match status" value="1"/>
</dbReference>
<sequence>MSIGTNTPRLLAAAKEFNIGKETLVEFLKGKGFDIEANKPNTKLTEEMYDSLQAEFAQDKAAKRKSDSIALPKGSLIDNLNKSQEELDITAKDKKEEKAEVRKEEKAEPVMKVEPKKVEPVQESQPEPEPQPAPEPEKAPEPEIKAPPAVEEQAPPVQEPAPAADTPRQETAEEPAEPAHIETQSPRLEGPKILDKINLDDLNLSTRPKKGAGNKKKDEPVKKAEEPKPAEQPAETPAPAKPEPTPVVPPTPVAKEAPVVPPVVTEQPAAVTPKKEEPQQPEEEVREHIEMKAPKLEGPKIIGKIELPVNTVSGKQERKEKRKRKRIPVDKKPETGNNNNRQGGTGNTGGTQQGHQGNRNNQNANRPGAKPNDAPRAVYNRPGQNQGGNRHNHNNNRGPAGRTGANTGHEQEIDAKAIQDKIRETQAKLAGGGARNKNLKAKYRRNKREEMAEKRAAAEQANDGSVIQVTEFISVSELANLLDVSFADIISKCMSLGIMVSINQRLDAEVIELVASEFDREVEFINLEEGSDEEEEIVENEADLSPRAPVVTIMGHVDHGKTSLLDYIRNASVVAGEAGGITQHIGAYRVTTDSGKSITFLDTPGHEAFTAMRARGAKAADVAVIVVAADDAIMPQTREAISHAQAANLPMIFAINKMDKEGANPEKIKEQLAGMNILVEDWGGKYQSQEISAKKGMNIDLLLEKILLEAELLELKANPKREASGSTIEASLDKGRGYVSTVLVQGGTLHQGDMIVSGQYFGKIKAMFNERGQKINIAGPSTPVQVLGLNGAPQAGEKFKVYTDETEAKSVANHRAQIMREQGLRSRKHITLDEIGRRLALGNFKELNVIIKADFDGSAEALSDSLQKLSTEEVVVNVVLKGVGQITESDVMLASASDAIMLGFQVRPSPQAARLADQENIEIRYYSIIYDAIAEIKSAMEGMLEPTLEKKVVGNIEIREVYKISGVGTIAGCYVLDGKFTRNTRINIIRDGIVVHTGELASLKRFKDDVKEVNAGYECGLSIKNYNDIQIGDILEGYEEVEVKRKL</sequence>
<dbReference type="HAMAP" id="MF_00100_B">
    <property type="entry name" value="IF_2_B"/>
    <property type="match status" value="1"/>
</dbReference>
<dbReference type="AlphaFoldDB" id="A0A2P8DA34"/>
<keyword evidence="15" id="KW-1185">Reference proteome</keyword>
<feature type="compositionally biased region" description="Low complexity" evidence="12">
    <location>
        <begin position="353"/>
        <end position="366"/>
    </location>
</feature>
<dbReference type="InterPro" id="IPR004161">
    <property type="entry name" value="EFTu-like_2"/>
</dbReference>
<accession>A0A2P8DA34</accession>
<dbReference type="Proteomes" id="UP000240572">
    <property type="component" value="Unassembled WGS sequence"/>
</dbReference>
<dbReference type="GO" id="GO:0003743">
    <property type="term" value="F:translation initiation factor activity"/>
    <property type="evidence" value="ECO:0007669"/>
    <property type="project" value="UniProtKB-UniRule"/>
</dbReference>
<dbReference type="InterPro" id="IPR044145">
    <property type="entry name" value="IF2_II"/>
</dbReference>
<dbReference type="InterPro" id="IPR015760">
    <property type="entry name" value="TIF_IF2"/>
</dbReference>
<feature type="binding site" evidence="9">
    <location>
        <begin position="602"/>
        <end position="606"/>
    </location>
    <ligand>
        <name>GTP</name>
        <dbReference type="ChEBI" id="CHEBI:37565"/>
    </ligand>
</feature>
<evidence type="ECO:0000256" key="8">
    <source>
        <dbReference type="ARBA" id="ARBA00023134"/>
    </source>
</evidence>
<keyword evidence="8 9" id="KW-0342">GTP-binding</keyword>
<comment type="caution">
    <text evidence="9">Lacks conserved residue(s) required for the propagation of feature annotation.</text>
</comment>
<dbReference type="InterPro" id="IPR000178">
    <property type="entry name" value="TF_IF2_bacterial-like"/>
</dbReference>
<reference evidence="14 15" key="1">
    <citation type="submission" date="2018-03" db="EMBL/GenBank/DDBJ databases">
        <title>Genomic Encyclopedia of Type Strains, Phase III (KMG-III): the genomes of soil and plant-associated and newly described type strains.</title>
        <authorList>
            <person name="Whitman W."/>
        </authorList>
    </citation>
    <scope>NUCLEOTIDE SEQUENCE [LARGE SCALE GENOMIC DNA]</scope>
    <source>
        <strain evidence="14 15">CGMCC 1.12700</strain>
    </source>
</reference>
<feature type="region of interest" description="Disordered" evidence="12">
    <location>
        <begin position="63"/>
        <end position="409"/>
    </location>
</feature>
<dbReference type="InterPro" id="IPR006847">
    <property type="entry name" value="IF2_N"/>
</dbReference>
<evidence type="ECO:0000256" key="5">
    <source>
        <dbReference type="ARBA" id="ARBA00022540"/>
    </source>
</evidence>
<comment type="caution">
    <text evidence="14">The sequence shown here is derived from an EMBL/GenBank/DDBJ whole genome shotgun (WGS) entry which is preliminary data.</text>
</comment>
<evidence type="ECO:0000256" key="6">
    <source>
        <dbReference type="ARBA" id="ARBA00022741"/>
    </source>
</evidence>
<dbReference type="EMBL" id="PYGD01000001">
    <property type="protein sequence ID" value="PSK94041.1"/>
    <property type="molecule type" value="Genomic_DNA"/>
</dbReference>
<dbReference type="InterPro" id="IPR005225">
    <property type="entry name" value="Small_GTP-bd"/>
</dbReference>
<dbReference type="InterPro" id="IPR036925">
    <property type="entry name" value="TIF_IF2_dom3_sf"/>
</dbReference>
<evidence type="ECO:0000259" key="13">
    <source>
        <dbReference type="PROSITE" id="PS51722"/>
    </source>
</evidence>
<dbReference type="NCBIfam" id="TIGR00487">
    <property type="entry name" value="IF-2"/>
    <property type="match status" value="1"/>
</dbReference>
<dbReference type="Pfam" id="PF22042">
    <property type="entry name" value="EF-G_D2"/>
    <property type="match status" value="1"/>
</dbReference>
<evidence type="ECO:0000256" key="2">
    <source>
        <dbReference type="ARBA" id="ARBA00007733"/>
    </source>
</evidence>
<dbReference type="GO" id="GO:0005737">
    <property type="term" value="C:cytoplasm"/>
    <property type="evidence" value="ECO:0007669"/>
    <property type="project" value="UniProtKB-SubCell"/>
</dbReference>
<dbReference type="Gene3D" id="2.40.30.10">
    <property type="entry name" value="Translation factors"/>
    <property type="match status" value="2"/>
</dbReference>
<feature type="domain" description="Tr-type G" evidence="13">
    <location>
        <begin position="546"/>
        <end position="716"/>
    </location>
</feature>
<name>A0A2P8DA34_9BACT</name>
<comment type="function">
    <text evidence="9 10">One of the essential components for the initiation of protein synthesis. Protects formylmethionyl-tRNA from spontaneous hydrolysis and promotes its binding to the 30S ribosomal subunits. Also involved in the hydrolysis of GTP during the formation of the 70S ribosomal complex.</text>
</comment>
<dbReference type="InterPro" id="IPR023115">
    <property type="entry name" value="TIF_IF2_dom3"/>
</dbReference>
<dbReference type="GO" id="GO:0005525">
    <property type="term" value="F:GTP binding"/>
    <property type="evidence" value="ECO:0007669"/>
    <property type="project" value="UniProtKB-KW"/>
</dbReference>
<proteinExistence type="inferred from homology"/>
<dbReference type="CDD" id="cd01887">
    <property type="entry name" value="IF2_eIF5B"/>
    <property type="match status" value="1"/>
</dbReference>
<dbReference type="RefSeq" id="WP_106520778.1">
    <property type="nucleotide sequence ID" value="NZ_PYGD01000001.1"/>
</dbReference>
<organism evidence="14 15">
    <name type="scientific">Taibaiella chishuiensis</name>
    <dbReference type="NCBI Taxonomy" id="1434707"/>
    <lineage>
        <taxon>Bacteria</taxon>
        <taxon>Pseudomonadati</taxon>
        <taxon>Bacteroidota</taxon>
        <taxon>Chitinophagia</taxon>
        <taxon>Chitinophagales</taxon>
        <taxon>Chitinophagaceae</taxon>
        <taxon>Taibaiella</taxon>
    </lineage>
</organism>
<keyword evidence="4 9" id="KW-0963">Cytoplasm</keyword>
<feature type="compositionally biased region" description="Low complexity" evidence="12">
    <location>
        <begin position="146"/>
        <end position="164"/>
    </location>
</feature>
<dbReference type="FunFam" id="2.40.30.10:FF:000007">
    <property type="entry name" value="Translation initiation factor IF-2"/>
    <property type="match status" value="1"/>
</dbReference>
<dbReference type="CDD" id="cd03692">
    <property type="entry name" value="mtIF2_IVc"/>
    <property type="match status" value="1"/>
</dbReference>
<dbReference type="InterPro" id="IPR000795">
    <property type="entry name" value="T_Tr_GTP-bd_dom"/>
</dbReference>
<evidence type="ECO:0000256" key="4">
    <source>
        <dbReference type="ARBA" id="ARBA00022490"/>
    </source>
</evidence>
<feature type="compositionally biased region" description="Gly residues" evidence="12">
    <location>
        <begin position="343"/>
        <end position="352"/>
    </location>
</feature>
<dbReference type="SUPFAM" id="SSF52156">
    <property type="entry name" value="Initiation factor IF2/eIF5b, domain 3"/>
    <property type="match status" value="1"/>
</dbReference>
<feature type="compositionally biased region" description="Basic and acidic residues" evidence="12">
    <location>
        <begin position="215"/>
        <end position="229"/>
    </location>
</feature>
<feature type="binding site" evidence="9">
    <location>
        <begin position="555"/>
        <end position="562"/>
    </location>
    <ligand>
        <name>GTP</name>
        <dbReference type="ChEBI" id="CHEBI:37565"/>
    </ligand>
</feature>
<dbReference type="GO" id="GO:0003924">
    <property type="term" value="F:GTPase activity"/>
    <property type="evidence" value="ECO:0007669"/>
    <property type="project" value="UniProtKB-UniRule"/>
</dbReference>
<feature type="compositionally biased region" description="Basic and acidic residues" evidence="12">
    <location>
        <begin position="189"/>
        <end position="199"/>
    </location>
</feature>
<dbReference type="SUPFAM" id="SSF50447">
    <property type="entry name" value="Translation proteins"/>
    <property type="match status" value="2"/>
</dbReference>
<dbReference type="OrthoDB" id="9811804at2"/>
<dbReference type="Pfam" id="PF00009">
    <property type="entry name" value="GTP_EFTU"/>
    <property type="match status" value="1"/>
</dbReference>
<dbReference type="PROSITE" id="PS01176">
    <property type="entry name" value="IF2"/>
    <property type="match status" value="1"/>
</dbReference>
<feature type="compositionally biased region" description="Low complexity" evidence="12">
    <location>
        <begin position="253"/>
        <end position="272"/>
    </location>
</feature>
<dbReference type="PROSITE" id="PS51722">
    <property type="entry name" value="G_TR_2"/>
    <property type="match status" value="1"/>
</dbReference>
<dbReference type="FunFam" id="3.40.50.300:FF:000019">
    <property type="entry name" value="Translation initiation factor IF-2"/>
    <property type="match status" value="1"/>
</dbReference>
<keyword evidence="6 9" id="KW-0547">Nucleotide-binding</keyword>
<evidence type="ECO:0000256" key="9">
    <source>
        <dbReference type="HAMAP-Rule" id="MF_00100"/>
    </source>
</evidence>
<dbReference type="Pfam" id="PF03144">
    <property type="entry name" value="GTP_EFTU_D2"/>
    <property type="match status" value="1"/>
</dbReference>
<comment type="subcellular location">
    <subcellularLocation>
        <location evidence="1 9 11">Cytoplasm</location>
    </subcellularLocation>
</comment>
<keyword evidence="7 9" id="KW-0648">Protein biosynthesis</keyword>
<keyword evidence="5 9" id="KW-0396">Initiation factor</keyword>
<dbReference type="Gene3D" id="3.40.50.10050">
    <property type="entry name" value="Translation initiation factor IF- 2, domain 3"/>
    <property type="match status" value="1"/>
</dbReference>
<dbReference type="FunFam" id="2.40.30.10:FF:000008">
    <property type="entry name" value="Translation initiation factor IF-2"/>
    <property type="match status" value="1"/>
</dbReference>
<evidence type="ECO:0000313" key="15">
    <source>
        <dbReference type="Proteomes" id="UP000240572"/>
    </source>
</evidence>
<dbReference type="PANTHER" id="PTHR43381:SF5">
    <property type="entry name" value="TR-TYPE G DOMAIN-CONTAINING PROTEIN"/>
    <property type="match status" value="1"/>
</dbReference>